<evidence type="ECO:0000256" key="4">
    <source>
        <dbReference type="ARBA" id="ARBA00023136"/>
    </source>
</evidence>
<dbReference type="STRING" id="82801.SAMN04488506_2186"/>
<gene>
    <name evidence="6" type="ORF">SAMN04488506_2186</name>
</gene>
<dbReference type="OrthoDB" id="8635523at2"/>
<keyword evidence="3 5" id="KW-1133">Transmembrane helix</keyword>
<dbReference type="InterPro" id="IPR003339">
    <property type="entry name" value="ABC/ECF_trnsptr_transmembrane"/>
</dbReference>
<keyword evidence="4 5" id="KW-0472">Membrane</keyword>
<evidence type="ECO:0000313" key="6">
    <source>
        <dbReference type="EMBL" id="SFQ46526.1"/>
    </source>
</evidence>
<evidence type="ECO:0000256" key="5">
    <source>
        <dbReference type="SAM" id="Phobius"/>
    </source>
</evidence>
<protein>
    <submittedName>
        <fullName evidence="6">Energy-coupling factor transport system permease protein</fullName>
    </submittedName>
</protein>
<proteinExistence type="predicted"/>
<sequence length="277" mass="31590">MSDQQLLGYIPNQTVLHRLSGAAKLICFILLSAIVMVGYDTRFLLAVSLFSITLFKISEIRWHEISFVVKFIVVFSVLNLVTVYVFEPEYGVQLYGNRHLIWEGIGRYTLTQEQLFYGVNLVLKYTATIPLALIFILTTNPSEFAASLNKIGIPYKISYSVALALRYIPDVQESFHQIGYAQQARGMETSSKGKLKDRIKGTAGIVMPLIFSSLDRIDTITNAMELRRFGTRKKRTWYAEEKFKRIDYLAISLVAGMTFTGIWLFAVNDGRFYNPFV</sequence>
<comment type="subcellular location">
    <subcellularLocation>
        <location evidence="1">Membrane</location>
        <topology evidence="1">Multi-pass membrane protein</topology>
    </subcellularLocation>
</comment>
<evidence type="ECO:0000256" key="2">
    <source>
        <dbReference type="ARBA" id="ARBA00022692"/>
    </source>
</evidence>
<dbReference type="EMBL" id="FOXW01000011">
    <property type="protein sequence ID" value="SFQ46526.1"/>
    <property type="molecule type" value="Genomic_DNA"/>
</dbReference>
<feature type="transmembrane region" description="Helical" evidence="5">
    <location>
        <begin position="248"/>
        <end position="267"/>
    </location>
</feature>
<feature type="transmembrane region" description="Helical" evidence="5">
    <location>
        <begin position="67"/>
        <end position="86"/>
    </location>
</feature>
<dbReference type="PANTHER" id="PTHR33514:SF1">
    <property type="entry name" value="ABC TRANSPORTER PERMEASE"/>
    <property type="match status" value="1"/>
</dbReference>
<keyword evidence="2 5" id="KW-0812">Transmembrane</keyword>
<organism evidence="6 7">
    <name type="scientific">Desemzia incerta</name>
    <dbReference type="NCBI Taxonomy" id="82801"/>
    <lineage>
        <taxon>Bacteria</taxon>
        <taxon>Bacillati</taxon>
        <taxon>Bacillota</taxon>
        <taxon>Bacilli</taxon>
        <taxon>Lactobacillales</taxon>
        <taxon>Carnobacteriaceae</taxon>
        <taxon>Desemzia</taxon>
    </lineage>
</organism>
<accession>A0A1I5YQN1</accession>
<keyword evidence="7" id="KW-1185">Reference proteome</keyword>
<feature type="transmembrane region" description="Helical" evidence="5">
    <location>
        <begin position="115"/>
        <end position="137"/>
    </location>
</feature>
<dbReference type="Pfam" id="PF02361">
    <property type="entry name" value="CbiQ"/>
    <property type="match status" value="1"/>
</dbReference>
<dbReference type="GO" id="GO:0005886">
    <property type="term" value="C:plasma membrane"/>
    <property type="evidence" value="ECO:0007669"/>
    <property type="project" value="UniProtKB-ARBA"/>
</dbReference>
<reference evidence="6 7" key="1">
    <citation type="submission" date="2016-10" db="EMBL/GenBank/DDBJ databases">
        <authorList>
            <person name="de Groot N.N."/>
        </authorList>
    </citation>
    <scope>NUCLEOTIDE SEQUENCE [LARGE SCALE GENOMIC DNA]</scope>
    <source>
        <strain evidence="6 7">DSM 20581</strain>
    </source>
</reference>
<feature type="transmembrane region" description="Helical" evidence="5">
    <location>
        <begin position="22"/>
        <end position="55"/>
    </location>
</feature>
<dbReference type="PANTHER" id="PTHR33514">
    <property type="entry name" value="PROTEIN ABCI12, CHLOROPLASTIC"/>
    <property type="match status" value="1"/>
</dbReference>
<dbReference type="CDD" id="cd16914">
    <property type="entry name" value="EcfT"/>
    <property type="match status" value="1"/>
</dbReference>
<dbReference type="RefSeq" id="WP_092481194.1">
    <property type="nucleotide sequence ID" value="NZ_FOXW01000011.1"/>
</dbReference>
<dbReference type="AlphaFoldDB" id="A0A1I5YQN1"/>
<dbReference type="Proteomes" id="UP000199136">
    <property type="component" value="Unassembled WGS sequence"/>
</dbReference>
<evidence type="ECO:0000256" key="1">
    <source>
        <dbReference type="ARBA" id="ARBA00004141"/>
    </source>
</evidence>
<evidence type="ECO:0000313" key="7">
    <source>
        <dbReference type="Proteomes" id="UP000199136"/>
    </source>
</evidence>
<evidence type="ECO:0000256" key="3">
    <source>
        <dbReference type="ARBA" id="ARBA00022989"/>
    </source>
</evidence>
<name>A0A1I5YQN1_9LACT</name>